<proteinExistence type="predicted"/>
<keyword evidence="4" id="KW-1185">Reference proteome</keyword>
<dbReference type="InterPro" id="IPR025491">
    <property type="entry name" value="DUF4382"/>
</dbReference>
<name>A0A562SNS5_9BACT</name>
<keyword evidence="1" id="KW-1133">Transmembrane helix</keyword>
<dbReference type="Proteomes" id="UP000316167">
    <property type="component" value="Unassembled WGS sequence"/>
</dbReference>
<dbReference type="Pfam" id="PF14321">
    <property type="entry name" value="DUF4382"/>
    <property type="match status" value="1"/>
</dbReference>
<dbReference type="AlphaFoldDB" id="A0A562SNS5"/>
<dbReference type="GO" id="GO:0030246">
    <property type="term" value="F:carbohydrate binding"/>
    <property type="evidence" value="ECO:0007669"/>
    <property type="project" value="InterPro"/>
</dbReference>
<comment type="caution">
    <text evidence="3">The sequence shown here is derived from an EMBL/GenBank/DDBJ whole genome shotgun (WGS) entry which is preliminary data.</text>
</comment>
<evidence type="ECO:0000256" key="1">
    <source>
        <dbReference type="SAM" id="Phobius"/>
    </source>
</evidence>
<accession>A0A562SNS5</accession>
<feature type="transmembrane region" description="Helical" evidence="1">
    <location>
        <begin position="12"/>
        <end position="29"/>
    </location>
</feature>
<dbReference type="SUPFAM" id="SSF49452">
    <property type="entry name" value="Starch-binding domain-like"/>
    <property type="match status" value="1"/>
</dbReference>
<dbReference type="Gene3D" id="2.60.40.1120">
    <property type="entry name" value="Carboxypeptidase-like, regulatory domain"/>
    <property type="match status" value="1"/>
</dbReference>
<evidence type="ECO:0000259" key="2">
    <source>
        <dbReference type="Pfam" id="PF14321"/>
    </source>
</evidence>
<feature type="domain" description="DUF4382" evidence="2">
    <location>
        <begin position="44"/>
        <end position="208"/>
    </location>
</feature>
<dbReference type="PROSITE" id="PS51257">
    <property type="entry name" value="PROKAR_LIPOPROTEIN"/>
    <property type="match status" value="1"/>
</dbReference>
<reference evidence="3 4" key="1">
    <citation type="journal article" date="2015" name="Stand. Genomic Sci.">
        <title>Genomic Encyclopedia of Bacterial and Archaeal Type Strains, Phase III: the genomes of soil and plant-associated and newly described type strains.</title>
        <authorList>
            <person name="Whitman W.B."/>
            <person name="Woyke T."/>
            <person name="Klenk H.P."/>
            <person name="Zhou Y."/>
            <person name="Lilburn T.G."/>
            <person name="Beck B.J."/>
            <person name="De Vos P."/>
            <person name="Vandamme P."/>
            <person name="Eisen J.A."/>
            <person name="Garrity G."/>
            <person name="Hugenholtz P."/>
            <person name="Kyrpides N.C."/>
        </authorList>
    </citation>
    <scope>NUCLEOTIDE SEQUENCE [LARGE SCALE GENOMIC DNA]</scope>
    <source>
        <strain evidence="3 4">CGMCC 1.7271</strain>
    </source>
</reference>
<protein>
    <submittedName>
        <fullName evidence="3">Uncharacterized protein DUF4382</fullName>
    </submittedName>
</protein>
<dbReference type="RefSeq" id="WP_144885055.1">
    <property type="nucleotide sequence ID" value="NZ_VLLE01000003.1"/>
</dbReference>
<organism evidence="3 4">
    <name type="scientific">Lacibacter cauensis</name>
    <dbReference type="NCBI Taxonomy" id="510947"/>
    <lineage>
        <taxon>Bacteria</taxon>
        <taxon>Pseudomonadati</taxon>
        <taxon>Bacteroidota</taxon>
        <taxon>Chitinophagia</taxon>
        <taxon>Chitinophagales</taxon>
        <taxon>Chitinophagaceae</taxon>
        <taxon>Lacibacter</taxon>
    </lineage>
</organism>
<sequence>MKKSLRRLQVKTSIFTSVVLLIAALFFIASCNKEQSLNTDGKQRVTIRINDHPLEGLTNVWVDVRYVEVKVDTTSGRRDDDEYDDDDNDDDDDKDCDRYGTWDTLKITPGIYDMLRFRNGLDTLLATGFVNTGTIHKIRITLGNANEISKDSAVTRMPLSICNRKPYVYVKLKDKEHTEIVNGEVRIQLDFDIARSISYRDGKYCLQPYIKAYSKNKTGSVEGEVAPRAANAMPMLFNSTDTAYALPDSDGEFEMEGLKPGTYSLRFHPAANYRDTLLTGIVVKAGQETELKKIVLKQ</sequence>
<gene>
    <name evidence="3" type="ORF">IQ13_1074</name>
</gene>
<dbReference type="InterPro" id="IPR013784">
    <property type="entry name" value="Carb-bd-like_fold"/>
</dbReference>
<dbReference type="OrthoDB" id="2111471at2"/>
<keyword evidence="1" id="KW-0472">Membrane</keyword>
<keyword evidence="1" id="KW-0812">Transmembrane</keyword>
<evidence type="ECO:0000313" key="3">
    <source>
        <dbReference type="EMBL" id="TWI82969.1"/>
    </source>
</evidence>
<evidence type="ECO:0000313" key="4">
    <source>
        <dbReference type="Proteomes" id="UP000316167"/>
    </source>
</evidence>
<dbReference type="EMBL" id="VLLE01000003">
    <property type="protein sequence ID" value="TWI82969.1"/>
    <property type="molecule type" value="Genomic_DNA"/>
</dbReference>